<gene>
    <name evidence="3" type="ORF">EV378_5500</name>
</gene>
<protein>
    <submittedName>
        <fullName evidence="3">Uncharacterized protein</fullName>
    </submittedName>
</protein>
<evidence type="ECO:0000256" key="1">
    <source>
        <dbReference type="SAM" id="MobiDB-lite"/>
    </source>
</evidence>
<keyword evidence="2" id="KW-0472">Membrane</keyword>
<proteinExistence type="predicted"/>
<reference evidence="3 4" key="1">
    <citation type="submission" date="2019-03" db="EMBL/GenBank/DDBJ databases">
        <title>Sequencing the genomes of 1000 actinobacteria strains.</title>
        <authorList>
            <person name="Klenk H.-P."/>
        </authorList>
    </citation>
    <scope>NUCLEOTIDE SEQUENCE [LARGE SCALE GENOMIC DNA]</scope>
    <source>
        <strain evidence="3 4">DSM 44969</strain>
    </source>
</reference>
<feature type="transmembrane region" description="Helical" evidence="2">
    <location>
        <begin position="71"/>
        <end position="89"/>
    </location>
</feature>
<name>A0A4R1HVK7_PSEEN</name>
<keyword evidence="2" id="KW-1133">Transmembrane helix</keyword>
<evidence type="ECO:0000313" key="4">
    <source>
        <dbReference type="Proteomes" id="UP000295560"/>
    </source>
</evidence>
<feature type="region of interest" description="Disordered" evidence="1">
    <location>
        <begin position="145"/>
        <end position="171"/>
    </location>
</feature>
<dbReference type="AlphaFoldDB" id="A0A4R1HVK7"/>
<keyword evidence="2" id="KW-0812">Transmembrane</keyword>
<feature type="transmembrane region" description="Helical" evidence="2">
    <location>
        <begin position="44"/>
        <end position="65"/>
    </location>
</feature>
<evidence type="ECO:0000313" key="3">
    <source>
        <dbReference type="EMBL" id="TCK21512.1"/>
    </source>
</evidence>
<sequence length="171" mass="18694">MDLRRVTGYVALALLAGYWVWILSRTSPELRRGTRDRGLRMRILLVKTAAVVLTALVVLTIHFWATAVWQVLVTVPVAIGAGYLLRRVYRRLVAVPRHRLPLAQRVRRAGQLHVIAPPHSRTPSHRVVAATVVPAPRQTAETIAPVTPAPGPLPATDVVPLSSQVTGPTPT</sequence>
<organism evidence="3 4">
    <name type="scientific">Pseudonocardia endophytica</name>
    <dbReference type="NCBI Taxonomy" id="401976"/>
    <lineage>
        <taxon>Bacteria</taxon>
        <taxon>Bacillati</taxon>
        <taxon>Actinomycetota</taxon>
        <taxon>Actinomycetes</taxon>
        <taxon>Pseudonocardiales</taxon>
        <taxon>Pseudonocardiaceae</taxon>
        <taxon>Pseudonocardia</taxon>
    </lineage>
</organism>
<dbReference type="EMBL" id="SMFZ01000002">
    <property type="protein sequence ID" value="TCK21512.1"/>
    <property type="molecule type" value="Genomic_DNA"/>
</dbReference>
<dbReference type="Proteomes" id="UP000295560">
    <property type="component" value="Unassembled WGS sequence"/>
</dbReference>
<keyword evidence="4" id="KW-1185">Reference proteome</keyword>
<dbReference type="RefSeq" id="WP_132430258.1">
    <property type="nucleotide sequence ID" value="NZ_SMFZ01000002.1"/>
</dbReference>
<dbReference type="OrthoDB" id="9999070at2"/>
<feature type="transmembrane region" description="Helical" evidence="2">
    <location>
        <begin position="6"/>
        <end position="23"/>
    </location>
</feature>
<accession>A0A4R1HVK7</accession>
<feature type="compositionally biased region" description="Polar residues" evidence="1">
    <location>
        <begin position="161"/>
        <end position="171"/>
    </location>
</feature>
<comment type="caution">
    <text evidence="3">The sequence shown here is derived from an EMBL/GenBank/DDBJ whole genome shotgun (WGS) entry which is preliminary data.</text>
</comment>
<evidence type="ECO:0000256" key="2">
    <source>
        <dbReference type="SAM" id="Phobius"/>
    </source>
</evidence>